<keyword evidence="4" id="KW-1185">Reference proteome</keyword>
<proteinExistence type="predicted"/>
<organism evidence="3 4">
    <name type="scientific">Parascedosporium putredinis</name>
    <dbReference type="NCBI Taxonomy" id="1442378"/>
    <lineage>
        <taxon>Eukaryota</taxon>
        <taxon>Fungi</taxon>
        <taxon>Dikarya</taxon>
        <taxon>Ascomycota</taxon>
        <taxon>Pezizomycotina</taxon>
        <taxon>Sordariomycetes</taxon>
        <taxon>Hypocreomycetidae</taxon>
        <taxon>Microascales</taxon>
        <taxon>Microascaceae</taxon>
        <taxon>Parascedosporium</taxon>
    </lineage>
</organism>
<keyword evidence="2" id="KW-0812">Transmembrane</keyword>
<keyword evidence="2" id="KW-1133">Transmembrane helix</keyword>
<evidence type="ECO:0000313" key="3">
    <source>
        <dbReference type="EMBL" id="CAI4213577.1"/>
    </source>
</evidence>
<name>A0A9P1H083_9PEZI</name>
<feature type="transmembrane region" description="Helical" evidence="2">
    <location>
        <begin position="96"/>
        <end position="115"/>
    </location>
</feature>
<feature type="region of interest" description="Disordered" evidence="1">
    <location>
        <begin position="55"/>
        <end position="79"/>
    </location>
</feature>
<reference evidence="3" key="1">
    <citation type="submission" date="2022-11" db="EMBL/GenBank/DDBJ databases">
        <authorList>
            <person name="Scott C."/>
            <person name="Bruce N."/>
        </authorList>
    </citation>
    <scope>NUCLEOTIDE SEQUENCE</scope>
</reference>
<dbReference type="OrthoDB" id="3903561at2759"/>
<dbReference type="EMBL" id="CALLCH030000008">
    <property type="protein sequence ID" value="CAI4213577.1"/>
    <property type="molecule type" value="Genomic_DNA"/>
</dbReference>
<comment type="caution">
    <text evidence="3">The sequence shown here is derived from an EMBL/GenBank/DDBJ whole genome shotgun (WGS) entry which is preliminary data.</text>
</comment>
<keyword evidence="2" id="KW-0472">Membrane</keyword>
<dbReference type="AlphaFoldDB" id="A0A9P1H083"/>
<dbReference type="Proteomes" id="UP000838763">
    <property type="component" value="Unassembled WGS sequence"/>
</dbReference>
<evidence type="ECO:0000256" key="2">
    <source>
        <dbReference type="SAM" id="Phobius"/>
    </source>
</evidence>
<sequence length="129" mass="14358">MTGYKADTRAFIRDTDDTLLKWADFKRVAYVVHDGERIGLNNSHLITLYPDETASVSKSSSSSGWLTDGNSVDPCSPDKRGANCKSMSLNMWRHTAGARFLSMGILIPTAIHHAYMSRYLVMRAMLDVA</sequence>
<protein>
    <submittedName>
        <fullName evidence="3">Uncharacterized protein</fullName>
    </submittedName>
</protein>
<evidence type="ECO:0000313" key="4">
    <source>
        <dbReference type="Proteomes" id="UP000838763"/>
    </source>
</evidence>
<accession>A0A9P1H083</accession>
<evidence type="ECO:0000256" key="1">
    <source>
        <dbReference type="SAM" id="MobiDB-lite"/>
    </source>
</evidence>
<gene>
    <name evidence="3" type="ORF">PPNO1_LOCUS3323</name>
</gene>